<accession>A0A087E4X4</accession>
<dbReference type="Proteomes" id="UP000029003">
    <property type="component" value="Unassembled WGS sequence"/>
</dbReference>
<reference evidence="15 16" key="1">
    <citation type="submission" date="2014-03" db="EMBL/GenBank/DDBJ databases">
        <title>Genomics of Bifidobacteria.</title>
        <authorList>
            <person name="Ventura M."/>
            <person name="Milani C."/>
            <person name="Lugli G.A."/>
        </authorList>
    </citation>
    <scope>NUCLEOTIDE SEQUENCE [LARGE SCALE GENOMIC DNA]</scope>
    <source>
        <strain evidence="15 16">LMG 21395</strain>
    </source>
</reference>
<dbReference type="Pfam" id="PF01930">
    <property type="entry name" value="Cas_Cas4"/>
    <property type="match status" value="1"/>
</dbReference>
<comment type="cofactor">
    <cofactor evidence="1">
        <name>[4Fe-4S] cluster</name>
        <dbReference type="ChEBI" id="CHEBI:49883"/>
    </cofactor>
</comment>
<dbReference type="NCBIfam" id="TIGR00372">
    <property type="entry name" value="cas4"/>
    <property type="match status" value="1"/>
</dbReference>
<comment type="cofactor">
    <cofactor evidence="13">
        <name>iron-sulfur cluster</name>
        <dbReference type="ChEBI" id="CHEBI:30408"/>
    </cofactor>
</comment>
<feature type="domain" description="DUF83" evidence="14">
    <location>
        <begin position="3"/>
        <end position="192"/>
    </location>
</feature>
<keyword evidence="8 13" id="KW-0269">Exonuclease</keyword>
<protein>
    <recommendedName>
        <fullName evidence="4 13">CRISPR-associated exonuclease Cas4</fullName>
        <ecNumber evidence="3 13">3.1.12.1</ecNumber>
    </recommendedName>
</protein>
<dbReference type="RefSeq" id="WP_081666402.1">
    <property type="nucleotide sequence ID" value="NZ_JGZT01000006.1"/>
</dbReference>
<evidence type="ECO:0000256" key="4">
    <source>
        <dbReference type="ARBA" id="ARBA00020049"/>
    </source>
</evidence>
<comment type="caution">
    <text evidence="15">The sequence shown here is derived from an EMBL/GenBank/DDBJ whole genome shotgun (WGS) entry which is preliminary data.</text>
</comment>
<evidence type="ECO:0000256" key="12">
    <source>
        <dbReference type="ARBA" id="ARBA00023211"/>
    </source>
</evidence>
<evidence type="ECO:0000259" key="14">
    <source>
        <dbReference type="Pfam" id="PF01930"/>
    </source>
</evidence>
<evidence type="ECO:0000256" key="7">
    <source>
        <dbReference type="ARBA" id="ARBA00022801"/>
    </source>
</evidence>
<keyword evidence="9 13" id="KW-0408">Iron</keyword>
<dbReference type="InterPro" id="IPR011604">
    <property type="entry name" value="PDDEXK-like_dom_sf"/>
</dbReference>
<comment type="similarity">
    <text evidence="2 13">Belongs to the CRISPR-associated exonuclease Cas4 family.</text>
</comment>
<proteinExistence type="inferred from homology"/>
<evidence type="ECO:0000256" key="9">
    <source>
        <dbReference type="ARBA" id="ARBA00023004"/>
    </source>
</evidence>
<dbReference type="PANTHER" id="PTHR36531:SF6">
    <property type="entry name" value="DNA REPLICATION ATP-DEPENDENT HELICASE_NUCLEASE DNA2"/>
    <property type="match status" value="1"/>
</dbReference>
<comment type="cofactor">
    <cofactor evidence="13">
        <name>Mg(2+)</name>
        <dbReference type="ChEBI" id="CHEBI:18420"/>
    </cofactor>
    <cofactor evidence="13">
        <name>Mn(2+)</name>
        <dbReference type="ChEBI" id="CHEBI:29035"/>
    </cofactor>
    <text evidence="13">Mg(2+) or Mn(2+) required for ssDNA cleavage activity.</text>
</comment>
<sequence>MLSGIEHFEYCQRQWALIHIEQLWKDNGLTTAGTIVHERADDYAQSETRGDLLILRNLRVFSATLGVTGACDVVEFRRSDSGATLRGRDGRWQPYPVEYKHGGAQPYNRAGHYQLCCEAMCLEEMLSCTIPAGAMYYNKNRRREVVEFDEELRQRVRDDLASMHALFERGYTPRVKRSKKRCRSCSLVDLCLPELGSSESASSYINDRIEEVAGGLNQKTAE</sequence>
<evidence type="ECO:0000256" key="1">
    <source>
        <dbReference type="ARBA" id="ARBA00001966"/>
    </source>
</evidence>
<dbReference type="InterPro" id="IPR051827">
    <property type="entry name" value="Cas4_exonuclease"/>
</dbReference>
<keyword evidence="6 13" id="KW-0479">Metal-binding</keyword>
<dbReference type="OrthoDB" id="9781776at2"/>
<evidence type="ECO:0000313" key="16">
    <source>
        <dbReference type="Proteomes" id="UP000029003"/>
    </source>
</evidence>
<dbReference type="Gene3D" id="3.90.320.10">
    <property type="match status" value="1"/>
</dbReference>
<dbReference type="EMBL" id="JGZT01000006">
    <property type="protein sequence ID" value="KFJ02825.1"/>
    <property type="molecule type" value="Genomic_DNA"/>
</dbReference>
<evidence type="ECO:0000256" key="6">
    <source>
        <dbReference type="ARBA" id="ARBA00022723"/>
    </source>
</evidence>
<dbReference type="GO" id="GO:0046872">
    <property type="term" value="F:metal ion binding"/>
    <property type="evidence" value="ECO:0007669"/>
    <property type="project" value="UniProtKB-KW"/>
</dbReference>
<evidence type="ECO:0000256" key="8">
    <source>
        <dbReference type="ARBA" id="ARBA00022839"/>
    </source>
</evidence>
<gene>
    <name evidence="15" type="ORF">THER5_1292</name>
</gene>
<evidence type="ECO:0000256" key="10">
    <source>
        <dbReference type="ARBA" id="ARBA00023014"/>
    </source>
</evidence>
<dbReference type="GO" id="GO:0051536">
    <property type="term" value="F:iron-sulfur cluster binding"/>
    <property type="evidence" value="ECO:0007669"/>
    <property type="project" value="UniProtKB-KW"/>
</dbReference>
<evidence type="ECO:0000256" key="5">
    <source>
        <dbReference type="ARBA" id="ARBA00022722"/>
    </source>
</evidence>
<evidence type="ECO:0000256" key="3">
    <source>
        <dbReference type="ARBA" id="ARBA00012768"/>
    </source>
</evidence>
<dbReference type="InterPro" id="IPR013343">
    <property type="entry name" value="CRISPR-assoc_prot_Cas4"/>
</dbReference>
<keyword evidence="11 13" id="KW-0051">Antiviral defense</keyword>
<evidence type="ECO:0000256" key="11">
    <source>
        <dbReference type="ARBA" id="ARBA00023118"/>
    </source>
</evidence>
<dbReference type="InterPro" id="IPR022765">
    <property type="entry name" value="Dna2/Cas4_DUF83"/>
</dbReference>
<comment type="function">
    <text evidence="13">CRISPR (clustered regularly interspaced short palindromic repeat) is an adaptive immune system that provides protection against mobile genetic elements (viruses, transposable elements and conjugative plasmids). CRISPR clusters contain sequences complementary to antecedent mobile elements and target invading nucleic acids. CRISPR clusters are transcribed and processed into CRISPR RNA (crRNA).</text>
</comment>
<organism evidence="15 16">
    <name type="scientific">Bifidobacterium thermacidophilum subsp. thermacidophilum</name>
    <dbReference type="NCBI Taxonomy" id="79262"/>
    <lineage>
        <taxon>Bacteria</taxon>
        <taxon>Bacillati</taxon>
        <taxon>Actinomycetota</taxon>
        <taxon>Actinomycetes</taxon>
        <taxon>Bifidobacteriales</taxon>
        <taxon>Bifidobacteriaceae</taxon>
        <taxon>Bifidobacterium</taxon>
    </lineage>
</organism>
<keyword evidence="7 13" id="KW-0378">Hydrolase</keyword>
<dbReference type="AlphaFoldDB" id="A0A087E4X4"/>
<dbReference type="GO" id="GO:0051607">
    <property type="term" value="P:defense response to virus"/>
    <property type="evidence" value="ECO:0007669"/>
    <property type="project" value="UniProtKB-KW"/>
</dbReference>
<name>A0A087E4X4_9BIFI</name>
<dbReference type="GO" id="GO:0004527">
    <property type="term" value="F:exonuclease activity"/>
    <property type="evidence" value="ECO:0007669"/>
    <property type="project" value="UniProtKB-KW"/>
</dbReference>
<evidence type="ECO:0000256" key="2">
    <source>
        <dbReference type="ARBA" id="ARBA00009189"/>
    </source>
</evidence>
<keyword evidence="10 13" id="KW-0411">Iron-sulfur</keyword>
<evidence type="ECO:0000256" key="13">
    <source>
        <dbReference type="RuleBase" id="RU365022"/>
    </source>
</evidence>
<dbReference type="PANTHER" id="PTHR36531">
    <property type="entry name" value="CRISPR-ASSOCIATED EXONUCLEASE CAS4"/>
    <property type="match status" value="1"/>
</dbReference>
<keyword evidence="12 13" id="KW-0464">Manganese</keyword>
<keyword evidence="5 13" id="KW-0540">Nuclease</keyword>
<evidence type="ECO:0000313" key="15">
    <source>
        <dbReference type="EMBL" id="KFJ02825.1"/>
    </source>
</evidence>
<dbReference type="EC" id="3.1.12.1" evidence="3 13"/>